<feature type="transmembrane region" description="Helical" evidence="1">
    <location>
        <begin position="210"/>
        <end position="229"/>
    </location>
</feature>
<feature type="transmembrane region" description="Helical" evidence="1">
    <location>
        <begin position="145"/>
        <end position="166"/>
    </location>
</feature>
<dbReference type="AlphaFoldDB" id="A0A1M7ZSD2"/>
<dbReference type="InterPro" id="IPR037185">
    <property type="entry name" value="EmrE-like"/>
</dbReference>
<dbReference type="EMBL" id="FRYK01000001">
    <property type="protein sequence ID" value="SHO71748.1"/>
    <property type="molecule type" value="Genomic_DNA"/>
</dbReference>
<reference evidence="4" key="1">
    <citation type="submission" date="2016-12" db="EMBL/GenBank/DDBJ databases">
        <authorList>
            <person name="Varghese N."/>
            <person name="Submissions S."/>
        </authorList>
    </citation>
    <scope>NUCLEOTIDE SEQUENCE [LARGE SCALE GENOMIC DNA]</scope>
    <source>
        <strain evidence="4">DSM 18830</strain>
    </source>
</reference>
<feature type="transmembrane region" description="Helical" evidence="1">
    <location>
        <begin position="178"/>
        <end position="198"/>
    </location>
</feature>
<dbReference type="Proteomes" id="UP000184611">
    <property type="component" value="Unassembled WGS sequence"/>
</dbReference>
<dbReference type="Pfam" id="PF00892">
    <property type="entry name" value="EamA"/>
    <property type="match status" value="1"/>
</dbReference>
<keyword evidence="4" id="KW-1185">Reference proteome</keyword>
<organism evidence="3 4">
    <name type="scientific">Flavobacterium cucumis</name>
    <dbReference type="NCBI Taxonomy" id="416016"/>
    <lineage>
        <taxon>Bacteria</taxon>
        <taxon>Pseudomonadati</taxon>
        <taxon>Bacteroidota</taxon>
        <taxon>Flavobacteriia</taxon>
        <taxon>Flavobacteriales</taxon>
        <taxon>Flavobacteriaceae</taxon>
        <taxon>Flavobacterium</taxon>
    </lineage>
</organism>
<feature type="transmembrane region" description="Helical" evidence="1">
    <location>
        <begin position="241"/>
        <end position="261"/>
    </location>
</feature>
<evidence type="ECO:0000313" key="3">
    <source>
        <dbReference type="EMBL" id="SHO71748.1"/>
    </source>
</evidence>
<feature type="transmembrane region" description="Helical" evidence="1">
    <location>
        <begin position="29"/>
        <end position="47"/>
    </location>
</feature>
<evidence type="ECO:0000259" key="2">
    <source>
        <dbReference type="Pfam" id="PF00892"/>
    </source>
</evidence>
<evidence type="ECO:0000256" key="1">
    <source>
        <dbReference type="SAM" id="Phobius"/>
    </source>
</evidence>
<feature type="transmembrane region" description="Helical" evidence="1">
    <location>
        <begin position="90"/>
        <end position="110"/>
    </location>
</feature>
<accession>A0A1M7ZSD2</accession>
<sequence length="286" mass="31500">MAYLLLSIIFNASLFVIIKLFARFNIDALQALVVNYFVASLVGFLFLDTPIVPTEIISQYWLKGSILLGFIFIATFYATTLTSQRNGLSVASVASKMSIIIPITLGVILYNEKLGFVKITGILLALIAVYFTSKKETGEVQQSSNLLYPILVFIGAGTIDASLKYLQTFHVPSEKIGLFSSITFFCAFSVGILTLIFLTIRGKIKFSARSILGGIALGLPNYFSLYYLVKMLEAKAFQSATLFTIHNISIVLVSTFVGILFFSERISLRNAFGIGLALFALFLVTY</sequence>
<gene>
    <name evidence="3" type="ORF">SAMN05443547_0058</name>
</gene>
<feature type="transmembrane region" description="Helical" evidence="1">
    <location>
        <begin position="268"/>
        <end position="285"/>
    </location>
</feature>
<keyword evidence="1" id="KW-0812">Transmembrane</keyword>
<evidence type="ECO:0000313" key="4">
    <source>
        <dbReference type="Proteomes" id="UP000184611"/>
    </source>
</evidence>
<feature type="transmembrane region" description="Helical" evidence="1">
    <location>
        <begin position="116"/>
        <end position="133"/>
    </location>
</feature>
<dbReference type="SUPFAM" id="SSF103481">
    <property type="entry name" value="Multidrug resistance efflux transporter EmrE"/>
    <property type="match status" value="1"/>
</dbReference>
<feature type="domain" description="EamA" evidence="2">
    <location>
        <begin position="3"/>
        <end position="133"/>
    </location>
</feature>
<protein>
    <recommendedName>
        <fullName evidence="2">EamA domain-containing protein</fullName>
    </recommendedName>
</protein>
<dbReference type="OrthoDB" id="1524053at2"/>
<keyword evidence="1" id="KW-1133">Transmembrane helix</keyword>
<feature type="transmembrane region" description="Helical" evidence="1">
    <location>
        <begin position="59"/>
        <end position="78"/>
    </location>
</feature>
<proteinExistence type="predicted"/>
<dbReference type="STRING" id="416016.SAMN05443547_0058"/>
<dbReference type="GO" id="GO:0016020">
    <property type="term" value="C:membrane"/>
    <property type="evidence" value="ECO:0007669"/>
    <property type="project" value="InterPro"/>
</dbReference>
<dbReference type="RefSeq" id="WP_073580326.1">
    <property type="nucleotide sequence ID" value="NZ_CBCSEA010000003.1"/>
</dbReference>
<dbReference type="InterPro" id="IPR000620">
    <property type="entry name" value="EamA_dom"/>
</dbReference>
<feature type="transmembrane region" description="Helical" evidence="1">
    <location>
        <begin position="6"/>
        <end position="22"/>
    </location>
</feature>
<name>A0A1M7ZSD2_9FLAO</name>
<keyword evidence="1" id="KW-0472">Membrane</keyword>